<reference evidence="2 3" key="1">
    <citation type="journal article" date="2014" name="Appl. Environ. Microbiol.">
        <title>Insights into the Microbial Degradation of Rubber and Gutta-Percha by Analysis of the Complete Genome of Nocardia nova SH22a.</title>
        <authorList>
            <person name="Luo Q."/>
            <person name="Hiessl S."/>
            <person name="Poehlein A."/>
            <person name="Daniel R."/>
            <person name="Steinbuchel A."/>
        </authorList>
    </citation>
    <scope>NUCLEOTIDE SEQUENCE [LARGE SCALE GENOMIC DNA]</scope>
    <source>
        <strain evidence="2">SH22a</strain>
    </source>
</reference>
<evidence type="ECO:0000256" key="1">
    <source>
        <dbReference type="SAM" id="Phobius"/>
    </source>
</evidence>
<dbReference type="PANTHER" id="PTHR18640:SF5">
    <property type="entry name" value="SODIUM_BILE ACID COTRANSPORTER 7"/>
    <property type="match status" value="1"/>
</dbReference>
<dbReference type="Gene3D" id="1.20.1530.20">
    <property type="match status" value="1"/>
</dbReference>
<dbReference type="GO" id="GO:0005886">
    <property type="term" value="C:plasma membrane"/>
    <property type="evidence" value="ECO:0007669"/>
    <property type="project" value="TreeGrafter"/>
</dbReference>
<evidence type="ECO:0000313" key="2">
    <source>
        <dbReference type="EMBL" id="AHH19271.1"/>
    </source>
</evidence>
<feature type="transmembrane region" description="Helical" evidence="1">
    <location>
        <begin position="36"/>
        <end position="53"/>
    </location>
</feature>
<feature type="transmembrane region" description="Helical" evidence="1">
    <location>
        <begin position="12"/>
        <end position="30"/>
    </location>
</feature>
<dbReference type="PIRSF" id="PIRSF026166">
    <property type="entry name" value="UCP026166"/>
    <property type="match status" value="1"/>
</dbReference>
<dbReference type="Pfam" id="PF13593">
    <property type="entry name" value="SBF_like"/>
    <property type="match status" value="1"/>
</dbReference>
<gene>
    <name evidence="2" type="ORF">NONO_c44870</name>
</gene>
<dbReference type="PATRIC" id="fig|1415166.3.peg.4611"/>
<keyword evidence="1" id="KW-0472">Membrane</keyword>
<dbReference type="AlphaFoldDB" id="W5TPU3"/>
<feature type="transmembrane region" description="Helical" evidence="1">
    <location>
        <begin position="279"/>
        <end position="302"/>
    </location>
</feature>
<dbReference type="Proteomes" id="UP000019150">
    <property type="component" value="Chromosome"/>
</dbReference>
<keyword evidence="1" id="KW-0812">Transmembrane</keyword>
<sequence length="346" mass="36635">MVKLLAKLRIDGFLLGLFAAMGIGLILPARGGAADVLEWATKVAIAVLFLLYGTRLEPREAVAGLKHWRLHTTVLASTYLLFPLLGLAMRLLVPTVLTDQLYTGMLYLCLLPSTVQSSIAFTAIARGNVAASVVSASVSNLLGVFVTPLLVMLLMQTTGDATVSPMSIVQIVVQLLLPFIAGQLLRPKLHRLLSHTTVTKVVDRGSVYLVVYSAFSAGMVEHVWQGLGVGRLLAVVGVSIVLLAAVLGITAGAARALGFDRADRIVVIFCGSKKSLATGLPMATVLFAGQPVGLIVLPLMIFHQIQLITCAALSARWGRQADEAEAARTATVTEGAAGRITPVPRR</sequence>
<dbReference type="InterPro" id="IPR016833">
    <property type="entry name" value="Put_Na-Bile_cotransptr"/>
</dbReference>
<feature type="transmembrane region" description="Helical" evidence="1">
    <location>
        <begin position="105"/>
        <end position="125"/>
    </location>
</feature>
<keyword evidence="1" id="KW-1133">Transmembrane helix</keyword>
<feature type="transmembrane region" description="Helical" evidence="1">
    <location>
        <begin position="74"/>
        <end position="93"/>
    </location>
</feature>
<keyword evidence="3" id="KW-1185">Reference proteome</keyword>
<name>W5TPU3_9NOCA</name>
<accession>W5TPU3</accession>
<dbReference type="InterPro" id="IPR038770">
    <property type="entry name" value="Na+/solute_symporter_sf"/>
</dbReference>
<feature type="transmembrane region" description="Helical" evidence="1">
    <location>
        <begin position="137"/>
        <end position="155"/>
    </location>
</feature>
<evidence type="ECO:0000313" key="3">
    <source>
        <dbReference type="Proteomes" id="UP000019150"/>
    </source>
</evidence>
<dbReference type="KEGG" id="nno:NONO_c44870"/>
<feature type="transmembrane region" description="Helical" evidence="1">
    <location>
        <begin position="206"/>
        <end position="227"/>
    </location>
</feature>
<proteinExistence type="predicted"/>
<feature type="transmembrane region" description="Helical" evidence="1">
    <location>
        <begin position="233"/>
        <end position="258"/>
    </location>
</feature>
<dbReference type="STRING" id="1415166.NONO_c44870"/>
<dbReference type="EMBL" id="CP006850">
    <property type="protein sequence ID" value="AHH19271.1"/>
    <property type="molecule type" value="Genomic_DNA"/>
</dbReference>
<protein>
    <submittedName>
        <fullName evidence="2">Putative membrane protein</fullName>
    </submittedName>
</protein>
<organism evidence="2 3">
    <name type="scientific">Nocardia nova SH22a</name>
    <dbReference type="NCBI Taxonomy" id="1415166"/>
    <lineage>
        <taxon>Bacteria</taxon>
        <taxon>Bacillati</taxon>
        <taxon>Actinomycetota</taxon>
        <taxon>Actinomycetes</taxon>
        <taxon>Mycobacteriales</taxon>
        <taxon>Nocardiaceae</taxon>
        <taxon>Nocardia</taxon>
    </lineage>
</organism>
<dbReference type="HOGENOM" id="CLU_039013_1_0_11"/>
<dbReference type="PANTHER" id="PTHR18640">
    <property type="entry name" value="SOLUTE CARRIER FAMILY 10 MEMBER 7"/>
    <property type="match status" value="1"/>
</dbReference>
<feature type="transmembrane region" description="Helical" evidence="1">
    <location>
        <begin position="167"/>
        <end position="185"/>
    </location>
</feature>
<dbReference type="eggNOG" id="COG0385">
    <property type="taxonomic scope" value="Bacteria"/>
</dbReference>